<dbReference type="InterPro" id="IPR036390">
    <property type="entry name" value="WH_DNA-bd_sf"/>
</dbReference>
<keyword evidence="2" id="KW-0238">DNA-binding</keyword>
<name>A0AA97H3D7_9FIRM</name>
<dbReference type="PROSITE" id="PS51063">
    <property type="entry name" value="HTH_CRP_2"/>
    <property type="match status" value="1"/>
</dbReference>
<feature type="domain" description="HTH crp-type" evidence="4">
    <location>
        <begin position="151"/>
        <end position="217"/>
    </location>
</feature>
<dbReference type="InterPro" id="IPR036388">
    <property type="entry name" value="WH-like_DNA-bd_sf"/>
</dbReference>
<dbReference type="SUPFAM" id="SSF51206">
    <property type="entry name" value="cAMP-binding domain-like"/>
    <property type="match status" value="1"/>
</dbReference>
<protein>
    <submittedName>
        <fullName evidence="5">Crp/Fnr family transcriptional regulator</fullName>
    </submittedName>
</protein>
<evidence type="ECO:0000256" key="1">
    <source>
        <dbReference type="ARBA" id="ARBA00023015"/>
    </source>
</evidence>
<dbReference type="PRINTS" id="PR00034">
    <property type="entry name" value="HTHCRP"/>
</dbReference>
<evidence type="ECO:0000259" key="4">
    <source>
        <dbReference type="PROSITE" id="PS51063"/>
    </source>
</evidence>
<evidence type="ECO:0000256" key="3">
    <source>
        <dbReference type="ARBA" id="ARBA00023163"/>
    </source>
</evidence>
<dbReference type="GO" id="GO:0006355">
    <property type="term" value="P:regulation of DNA-templated transcription"/>
    <property type="evidence" value="ECO:0007669"/>
    <property type="project" value="InterPro"/>
</dbReference>
<dbReference type="Gene3D" id="1.10.10.10">
    <property type="entry name" value="Winged helix-like DNA-binding domain superfamily/Winged helix DNA-binding domain"/>
    <property type="match status" value="1"/>
</dbReference>
<evidence type="ECO:0000256" key="2">
    <source>
        <dbReference type="ARBA" id="ARBA00023125"/>
    </source>
</evidence>
<dbReference type="Proteomes" id="UP001300604">
    <property type="component" value="Chromosome"/>
</dbReference>
<organism evidence="5 6">
    <name type="scientific">Caproicibacterium argilliputei</name>
    <dbReference type="NCBI Taxonomy" id="3030016"/>
    <lineage>
        <taxon>Bacteria</taxon>
        <taxon>Bacillati</taxon>
        <taxon>Bacillota</taxon>
        <taxon>Clostridia</taxon>
        <taxon>Eubacteriales</taxon>
        <taxon>Oscillospiraceae</taxon>
        <taxon>Caproicibacterium</taxon>
    </lineage>
</organism>
<keyword evidence="3" id="KW-0804">Transcription</keyword>
<dbReference type="InterPro" id="IPR018490">
    <property type="entry name" value="cNMP-bd_dom_sf"/>
</dbReference>
<dbReference type="KEGG" id="carl:PXC00_04295"/>
<dbReference type="Pfam" id="PF00027">
    <property type="entry name" value="cNMP_binding"/>
    <property type="match status" value="1"/>
</dbReference>
<dbReference type="AlphaFoldDB" id="A0AA97H3D7"/>
<dbReference type="SUPFAM" id="SSF46785">
    <property type="entry name" value="Winged helix' DNA-binding domain"/>
    <property type="match status" value="1"/>
</dbReference>
<keyword evidence="1" id="KW-0805">Transcription regulation</keyword>
<dbReference type="InterPro" id="IPR012318">
    <property type="entry name" value="HTH_CRP"/>
</dbReference>
<reference evidence="6" key="3">
    <citation type="submission" date="2024-06" db="EMBL/GenBank/DDBJ databases">
        <authorList>
            <person name="Zeng C."/>
        </authorList>
    </citation>
    <scope>NUCLEOTIDE SEQUENCE [LARGE SCALE GENOMIC DNA]</scope>
    <source>
        <strain evidence="6">ZCY20-5</strain>
    </source>
</reference>
<reference evidence="5 6" key="2">
    <citation type="submission" date="2024-06" db="EMBL/GenBank/DDBJ databases">
        <title>Caproicibacterium argilliputei sp. nov, a novel caproic acid producing anaerobic bacterium isolated from pit mud.</title>
        <authorList>
            <person name="Xia S."/>
        </authorList>
    </citation>
    <scope>NUCLEOTIDE SEQUENCE [LARGE SCALE GENOMIC DNA]</scope>
    <source>
        <strain evidence="5 6">ZCY20-5</strain>
    </source>
</reference>
<dbReference type="EMBL" id="CP135996">
    <property type="protein sequence ID" value="WOC33107.1"/>
    <property type="molecule type" value="Genomic_DNA"/>
</dbReference>
<gene>
    <name evidence="5" type="ORF">PXC00_04295</name>
</gene>
<evidence type="ECO:0000313" key="5">
    <source>
        <dbReference type="EMBL" id="WOC33107.1"/>
    </source>
</evidence>
<proteinExistence type="predicted"/>
<dbReference type="SMART" id="SM00419">
    <property type="entry name" value="HTH_CRP"/>
    <property type="match status" value="1"/>
</dbReference>
<dbReference type="InterPro" id="IPR014710">
    <property type="entry name" value="RmlC-like_jellyroll"/>
</dbReference>
<dbReference type="RefSeq" id="WP_316935107.1">
    <property type="nucleotide sequence ID" value="NZ_CP135996.1"/>
</dbReference>
<dbReference type="Gene3D" id="2.60.120.10">
    <property type="entry name" value="Jelly Rolls"/>
    <property type="match status" value="1"/>
</dbReference>
<dbReference type="GO" id="GO:0003677">
    <property type="term" value="F:DNA binding"/>
    <property type="evidence" value="ECO:0007669"/>
    <property type="project" value="UniProtKB-KW"/>
</dbReference>
<dbReference type="CDD" id="cd00038">
    <property type="entry name" value="CAP_ED"/>
    <property type="match status" value="1"/>
</dbReference>
<keyword evidence="6" id="KW-1185">Reference proteome</keyword>
<dbReference type="Pfam" id="PF13545">
    <property type="entry name" value="HTH_Crp_2"/>
    <property type="match status" value="1"/>
</dbReference>
<accession>A0AA97H3D7</accession>
<sequence length="233" mass="25959">MAENFAAVFSKRLSFWKHLSGSEKELLCGSTSVKIYPKGEVIHSGGSDCIGVLLIQSGQLRTYILSEDGRDITLFRQYADDVCILSASCVLQAITFDVFIEAEEDTKVLLISSAAFRSLTESCIYVKNFANELTADRFSEVMWAMQQILFMSFDRRLAIFLTDELAKTGGSEIFLTHEQIAKYMGSAREVVSRMLKYFSEEGLVKLSRGSVKVLDKAQLLRLASGTNRKKASG</sequence>
<evidence type="ECO:0000313" key="6">
    <source>
        <dbReference type="Proteomes" id="UP001300604"/>
    </source>
</evidence>
<reference evidence="6" key="1">
    <citation type="submission" date="2024-06" db="EMBL/GenBank/DDBJ databases">
        <title>Caproicibacterium argilliputei sp. nov, a novel caproic acid producing anaerobic bacterium isolated from pit mud.</title>
        <authorList>
            <person name="Zeng C."/>
        </authorList>
    </citation>
    <scope>NUCLEOTIDE SEQUENCE [LARGE SCALE GENOMIC DNA]</scope>
    <source>
        <strain evidence="6">ZCY20-5</strain>
    </source>
</reference>
<dbReference type="InterPro" id="IPR000595">
    <property type="entry name" value="cNMP-bd_dom"/>
</dbReference>